<evidence type="ECO:0000256" key="7">
    <source>
        <dbReference type="ARBA" id="ARBA00035138"/>
    </source>
</evidence>
<evidence type="ECO:0000256" key="1">
    <source>
        <dbReference type="ARBA" id="ARBA00004173"/>
    </source>
</evidence>
<evidence type="ECO:0000256" key="8">
    <source>
        <dbReference type="ARBA" id="ARBA00035344"/>
    </source>
</evidence>
<sequence length="219" mass="25702">MLRQLQCSASVRFFLPPDIMNVVANPVCKQSVRWRRKPPGTPLAKSKLFRIPPRPQVPEEERIELFRLTTNYNTFIKSVREFLREEVQSAAGKEQLADAVSMDDDLIRCKEINDKWNAEVALIREKRLLHEKEEKLNLISKRLEERKIRERNRVAEINELVRMEKEKEKYYITSENIDEAIENALRGEVDYNFAIDVKGNIYKGEVAEENLEKKAVETV</sequence>
<name>A0AAN9W9C2_9ORTH</name>
<gene>
    <name evidence="9" type="ORF">R5R35_006302</name>
</gene>
<comment type="similarity">
    <text evidence="2">Belongs to the mitochondrion-specific ribosomal protein mS26 family.</text>
</comment>
<dbReference type="GO" id="GO:0005763">
    <property type="term" value="C:mitochondrial small ribosomal subunit"/>
    <property type="evidence" value="ECO:0007669"/>
    <property type="project" value="InterPro"/>
</dbReference>
<dbReference type="EMBL" id="JAZDUA010000004">
    <property type="protein sequence ID" value="KAK7874267.1"/>
    <property type="molecule type" value="Genomic_DNA"/>
</dbReference>
<dbReference type="Pfam" id="PF14943">
    <property type="entry name" value="MRP-S26"/>
    <property type="match status" value="1"/>
</dbReference>
<dbReference type="Proteomes" id="UP001378592">
    <property type="component" value="Unassembled WGS sequence"/>
</dbReference>
<evidence type="ECO:0000256" key="2">
    <source>
        <dbReference type="ARBA" id="ARBA00009672"/>
    </source>
</evidence>
<dbReference type="InterPro" id="IPR026140">
    <property type="entry name" value="Ribosomal_mS26"/>
</dbReference>
<evidence type="ECO:0000256" key="5">
    <source>
        <dbReference type="ARBA" id="ARBA00023128"/>
    </source>
</evidence>
<keyword evidence="6" id="KW-0687">Ribonucleoprotein</keyword>
<dbReference type="PANTHER" id="PTHR21035">
    <property type="entry name" value="28S RIBOSOMAL PROTEIN S26, MITOCHONDRIAL"/>
    <property type="match status" value="1"/>
</dbReference>
<keyword evidence="3" id="KW-0809">Transit peptide</keyword>
<comment type="caution">
    <text evidence="9">The sequence shown here is derived from an EMBL/GenBank/DDBJ whole genome shotgun (WGS) entry which is preliminary data.</text>
</comment>
<keyword evidence="5" id="KW-0496">Mitochondrion</keyword>
<evidence type="ECO:0000256" key="4">
    <source>
        <dbReference type="ARBA" id="ARBA00022980"/>
    </source>
</evidence>
<reference evidence="9 10" key="1">
    <citation type="submission" date="2024-03" db="EMBL/GenBank/DDBJ databases">
        <title>The genome assembly and annotation of the cricket Gryllus longicercus Weissman &amp; Gray.</title>
        <authorList>
            <person name="Szrajer S."/>
            <person name="Gray D."/>
            <person name="Ylla G."/>
        </authorList>
    </citation>
    <scope>NUCLEOTIDE SEQUENCE [LARGE SCALE GENOMIC DNA]</scope>
    <source>
        <strain evidence="9">DAG 2021-001</strain>
        <tissue evidence="9">Whole body minus gut</tissue>
    </source>
</reference>
<evidence type="ECO:0000256" key="6">
    <source>
        <dbReference type="ARBA" id="ARBA00023274"/>
    </source>
</evidence>
<dbReference type="AlphaFoldDB" id="A0AAN9W9C2"/>
<dbReference type="PANTHER" id="PTHR21035:SF2">
    <property type="entry name" value="SMALL RIBOSOMAL SUBUNIT PROTEIN MS26"/>
    <property type="match status" value="1"/>
</dbReference>
<keyword evidence="10" id="KW-1185">Reference proteome</keyword>
<evidence type="ECO:0000256" key="3">
    <source>
        <dbReference type="ARBA" id="ARBA00022946"/>
    </source>
</evidence>
<proteinExistence type="inferred from homology"/>
<comment type="subcellular location">
    <subcellularLocation>
        <location evidence="1">Mitochondrion</location>
    </subcellularLocation>
</comment>
<evidence type="ECO:0000313" key="10">
    <source>
        <dbReference type="Proteomes" id="UP001378592"/>
    </source>
</evidence>
<evidence type="ECO:0000313" key="9">
    <source>
        <dbReference type="EMBL" id="KAK7874267.1"/>
    </source>
</evidence>
<keyword evidence="4" id="KW-0689">Ribosomal protein</keyword>
<protein>
    <recommendedName>
        <fullName evidence="7">Small ribosomal subunit protein mS26</fullName>
    </recommendedName>
    <alternativeName>
        <fullName evidence="8">28S ribosomal protein S26, mitochondrial</fullName>
    </alternativeName>
</protein>
<organism evidence="9 10">
    <name type="scientific">Gryllus longicercus</name>
    <dbReference type="NCBI Taxonomy" id="2509291"/>
    <lineage>
        <taxon>Eukaryota</taxon>
        <taxon>Metazoa</taxon>
        <taxon>Ecdysozoa</taxon>
        <taxon>Arthropoda</taxon>
        <taxon>Hexapoda</taxon>
        <taxon>Insecta</taxon>
        <taxon>Pterygota</taxon>
        <taxon>Neoptera</taxon>
        <taxon>Polyneoptera</taxon>
        <taxon>Orthoptera</taxon>
        <taxon>Ensifera</taxon>
        <taxon>Gryllidea</taxon>
        <taxon>Grylloidea</taxon>
        <taxon>Gryllidae</taxon>
        <taxon>Gryllinae</taxon>
        <taxon>Gryllus</taxon>
    </lineage>
</organism>
<accession>A0AAN9W9C2</accession>